<sequence length="337" mass="36376">MTEITIRPLTPADAAAFKALRLQGLQEIPSAFGSSYEEECDTPVEELARRFAPQAGRARFGAFDGEQLVGIAGIGQEEKRKLAHRVNLWGMYVAPAYRGRGVAQQLMQVAIDAATALSGARQLHLSVNTQNKNALRLYLRTGFQIYGQDHGALLIDGVLHDEYLMQRPLMTAPVTSEPDSATESVMAVAASGLLPAYRLLPAIPAAETYLHLRQASGLSPKTMAAALRGLPHSQFAVQVLYQGEAVGMGRVIGDGGCFYQVTDICLLPAHRGLGIAKHIMQAIMHYLHTSLPDGAYVSLIADGEANKLYSQFGFQMTAPKSVGMAMVIRRPAQESAD</sequence>
<dbReference type="Pfam" id="PF00583">
    <property type="entry name" value="Acetyltransf_1"/>
    <property type="match status" value="1"/>
</dbReference>
<feature type="domain" description="N-acetyltransferase" evidence="3">
    <location>
        <begin position="195"/>
        <end position="333"/>
    </location>
</feature>
<reference evidence="5" key="1">
    <citation type="journal article" date="2019" name="Int. J. Syst. Evol. Microbiol.">
        <title>The Global Catalogue of Microorganisms (GCM) 10K type strain sequencing project: providing services to taxonomists for standard genome sequencing and annotation.</title>
        <authorList>
            <consortium name="The Broad Institute Genomics Platform"/>
            <consortium name="The Broad Institute Genome Sequencing Center for Infectious Disease"/>
            <person name="Wu L."/>
            <person name="Ma J."/>
        </authorList>
    </citation>
    <scope>NUCLEOTIDE SEQUENCE [LARGE SCALE GENOMIC DNA]</scope>
    <source>
        <strain evidence="5">KCTC 23917</strain>
    </source>
</reference>
<evidence type="ECO:0000313" key="4">
    <source>
        <dbReference type="EMBL" id="GGX33891.1"/>
    </source>
</evidence>
<protein>
    <recommendedName>
        <fullName evidence="3">N-acetyltransferase domain-containing protein</fullName>
    </recommendedName>
</protein>
<name>A0ABQ2XU92_9BURK</name>
<dbReference type="PANTHER" id="PTHR43877">
    <property type="entry name" value="AMINOALKYLPHOSPHONATE N-ACETYLTRANSFERASE-RELATED-RELATED"/>
    <property type="match status" value="1"/>
</dbReference>
<gene>
    <name evidence="4" type="ORF">GCM10010946_08710</name>
</gene>
<evidence type="ECO:0000313" key="5">
    <source>
        <dbReference type="Proteomes" id="UP000653343"/>
    </source>
</evidence>
<dbReference type="InterPro" id="IPR016181">
    <property type="entry name" value="Acyl_CoA_acyltransferase"/>
</dbReference>
<evidence type="ECO:0000256" key="2">
    <source>
        <dbReference type="ARBA" id="ARBA00023315"/>
    </source>
</evidence>
<dbReference type="EMBL" id="BMYU01000002">
    <property type="protein sequence ID" value="GGX33891.1"/>
    <property type="molecule type" value="Genomic_DNA"/>
</dbReference>
<dbReference type="Pfam" id="PF13673">
    <property type="entry name" value="Acetyltransf_10"/>
    <property type="match status" value="1"/>
</dbReference>
<dbReference type="SUPFAM" id="SSF55729">
    <property type="entry name" value="Acyl-CoA N-acyltransferases (Nat)"/>
    <property type="match status" value="2"/>
</dbReference>
<keyword evidence="2" id="KW-0012">Acyltransferase</keyword>
<dbReference type="RefSeq" id="WP_189355835.1">
    <property type="nucleotide sequence ID" value="NZ_BMYU01000002.1"/>
</dbReference>
<dbReference type="PANTHER" id="PTHR43877:SF2">
    <property type="entry name" value="AMINOALKYLPHOSPHONATE N-ACETYLTRANSFERASE-RELATED"/>
    <property type="match status" value="1"/>
</dbReference>
<organism evidence="4 5">
    <name type="scientific">Undibacterium squillarum</name>
    <dbReference type="NCBI Taxonomy" id="1131567"/>
    <lineage>
        <taxon>Bacteria</taxon>
        <taxon>Pseudomonadati</taxon>
        <taxon>Pseudomonadota</taxon>
        <taxon>Betaproteobacteria</taxon>
        <taxon>Burkholderiales</taxon>
        <taxon>Oxalobacteraceae</taxon>
        <taxon>Undibacterium</taxon>
    </lineage>
</organism>
<accession>A0ABQ2XU92</accession>
<comment type="caution">
    <text evidence="4">The sequence shown here is derived from an EMBL/GenBank/DDBJ whole genome shotgun (WGS) entry which is preliminary data.</text>
</comment>
<dbReference type="Gene3D" id="3.40.630.30">
    <property type="match status" value="2"/>
</dbReference>
<evidence type="ECO:0000256" key="1">
    <source>
        <dbReference type="ARBA" id="ARBA00022679"/>
    </source>
</evidence>
<dbReference type="InterPro" id="IPR050832">
    <property type="entry name" value="Bact_Acetyltransf"/>
</dbReference>
<dbReference type="CDD" id="cd04301">
    <property type="entry name" value="NAT_SF"/>
    <property type="match status" value="2"/>
</dbReference>
<keyword evidence="5" id="KW-1185">Reference proteome</keyword>
<proteinExistence type="predicted"/>
<dbReference type="InterPro" id="IPR000182">
    <property type="entry name" value="GNAT_dom"/>
</dbReference>
<dbReference type="PROSITE" id="PS51186">
    <property type="entry name" value="GNAT"/>
    <property type="match status" value="2"/>
</dbReference>
<dbReference type="Proteomes" id="UP000653343">
    <property type="component" value="Unassembled WGS sequence"/>
</dbReference>
<evidence type="ECO:0000259" key="3">
    <source>
        <dbReference type="PROSITE" id="PS51186"/>
    </source>
</evidence>
<feature type="domain" description="N-acetyltransferase" evidence="3">
    <location>
        <begin position="4"/>
        <end position="170"/>
    </location>
</feature>
<keyword evidence="1" id="KW-0808">Transferase</keyword>